<comment type="caution">
    <text evidence="10">The sequence shown here is derived from an EMBL/GenBank/DDBJ whole genome shotgun (WGS) entry which is preliminary data.</text>
</comment>
<keyword evidence="4 9" id="KW-0812">Transmembrane</keyword>
<organism evidence="10 11">
    <name type="scientific">Pseudonocardia humida</name>
    <dbReference type="NCBI Taxonomy" id="2800819"/>
    <lineage>
        <taxon>Bacteria</taxon>
        <taxon>Bacillati</taxon>
        <taxon>Actinomycetota</taxon>
        <taxon>Actinomycetes</taxon>
        <taxon>Pseudonocardiales</taxon>
        <taxon>Pseudonocardiaceae</taxon>
        <taxon>Pseudonocardia</taxon>
    </lineage>
</organism>
<feature type="compositionally biased region" description="Low complexity" evidence="8">
    <location>
        <begin position="557"/>
        <end position="592"/>
    </location>
</feature>
<feature type="transmembrane region" description="Helical" evidence="9">
    <location>
        <begin position="366"/>
        <end position="385"/>
    </location>
</feature>
<evidence type="ECO:0000256" key="6">
    <source>
        <dbReference type="ARBA" id="ARBA00023136"/>
    </source>
</evidence>
<feature type="transmembrane region" description="Helical" evidence="9">
    <location>
        <begin position="391"/>
        <end position="413"/>
    </location>
</feature>
<dbReference type="Pfam" id="PF26314">
    <property type="entry name" value="MptA_B_family"/>
    <property type="match status" value="1"/>
</dbReference>
<comment type="similarity">
    <text evidence="7">Belongs to the MptA/B family.</text>
</comment>
<feature type="transmembrane region" description="Helical" evidence="9">
    <location>
        <begin position="267"/>
        <end position="284"/>
    </location>
</feature>
<feature type="region of interest" description="Disordered" evidence="8">
    <location>
        <begin position="1"/>
        <end position="42"/>
    </location>
</feature>
<evidence type="ECO:0000256" key="3">
    <source>
        <dbReference type="ARBA" id="ARBA00022679"/>
    </source>
</evidence>
<feature type="transmembrane region" description="Helical" evidence="9">
    <location>
        <begin position="244"/>
        <end position="261"/>
    </location>
</feature>
<feature type="transmembrane region" description="Helical" evidence="9">
    <location>
        <begin position="49"/>
        <end position="71"/>
    </location>
</feature>
<gene>
    <name evidence="10" type="primary">mptB</name>
    <name evidence="10" type="ORF">KDL28_12480</name>
</gene>
<evidence type="ECO:0000256" key="7">
    <source>
        <dbReference type="ARBA" id="ARBA00043987"/>
    </source>
</evidence>
<evidence type="ECO:0000256" key="5">
    <source>
        <dbReference type="ARBA" id="ARBA00022989"/>
    </source>
</evidence>
<evidence type="ECO:0000256" key="2">
    <source>
        <dbReference type="ARBA" id="ARBA00022676"/>
    </source>
</evidence>
<feature type="transmembrane region" description="Helical" evidence="9">
    <location>
        <begin position="425"/>
        <end position="445"/>
    </location>
</feature>
<sequence>MDRVMDSPPSDDRPAGPDAAPDPAPSERAAAPVRTRSGSRFGSPPRRPLLLGLAASLLMVVGGFGAGGVLVHDPVLTNSPLGFWRYGHGSQLAAIMIYSGVALMAWAWVQLGRDVLARRVGGRAVLTTALVWSVPMLFSPPLFTRDVFSYLAQGGLPLAGFDPYEVGPEVMPGVFTENVHYFWQNTPAPYGPLFILIAKSVTALVGDNVILGVVLMRLTMLPGLALLIWALPELTRRLGGRVPLAMWIAVANPVMVIHMIGGGHNDLIVVGMLAAGALIALRGAPASGIAIVSAAMAVKASAGIALPFLVLVWAAQLTGSPRSRLVRGIAYGVGVFVVVFAACTFAAGVSLGWLPALSAPSMIVNWMSIPTAVGEFLHMLTSIFVDVGKQPFIDVARALGAILLVWIICRLWWRARDDQPLAVHRAGTALLLVAVLSPATLPWYLSWGMALLAMVPWSRRGLTAMVFVSLMLIIVYYPNGEDALYNWPYLLGCALVAALAAVSLYRPDPLRLAAGARSGRTPAAPRPVVGERGTTAEAQTAARATEPLPAEQPPSTPDAADAGPATTAAPPTGTTTSPSPAGASAGAEQRAG</sequence>
<keyword evidence="11" id="KW-1185">Reference proteome</keyword>
<evidence type="ECO:0000256" key="4">
    <source>
        <dbReference type="ARBA" id="ARBA00022692"/>
    </source>
</evidence>
<protein>
    <submittedName>
        <fullName evidence="10">Polyprenol phosphomannose-dependent alpha 1,6 mannosyltransferase MptB</fullName>
    </submittedName>
</protein>
<feature type="transmembrane region" description="Helical" evidence="9">
    <location>
        <begin position="209"/>
        <end position="232"/>
    </location>
</feature>
<keyword evidence="6 9" id="KW-0472">Membrane</keyword>
<feature type="transmembrane region" description="Helical" evidence="9">
    <location>
        <begin position="91"/>
        <end position="109"/>
    </location>
</feature>
<feature type="transmembrane region" description="Helical" evidence="9">
    <location>
        <begin position="484"/>
        <end position="505"/>
    </location>
</feature>
<feature type="transmembrane region" description="Helical" evidence="9">
    <location>
        <begin position="457"/>
        <end position="477"/>
    </location>
</feature>
<feature type="transmembrane region" description="Helical" evidence="9">
    <location>
        <begin position="296"/>
        <end position="317"/>
    </location>
</feature>
<keyword evidence="3" id="KW-0808">Transferase</keyword>
<comment type="subcellular location">
    <subcellularLocation>
        <location evidence="1">Membrane</location>
        <topology evidence="1">Multi-pass membrane protein</topology>
    </subcellularLocation>
</comment>
<dbReference type="NCBIfam" id="NF038066">
    <property type="entry name" value="MptB"/>
    <property type="match status" value="1"/>
</dbReference>
<evidence type="ECO:0000313" key="10">
    <source>
        <dbReference type="EMBL" id="MCO1655870.1"/>
    </source>
</evidence>
<evidence type="ECO:0000256" key="1">
    <source>
        <dbReference type="ARBA" id="ARBA00004141"/>
    </source>
</evidence>
<dbReference type="InterPro" id="IPR049829">
    <property type="entry name" value="MptA/B-like"/>
</dbReference>
<evidence type="ECO:0000256" key="9">
    <source>
        <dbReference type="SAM" id="Phobius"/>
    </source>
</evidence>
<proteinExistence type="inferred from homology"/>
<dbReference type="EMBL" id="JAGSOV010000025">
    <property type="protein sequence ID" value="MCO1655870.1"/>
    <property type="molecule type" value="Genomic_DNA"/>
</dbReference>
<keyword evidence="2 10" id="KW-0328">Glycosyltransferase</keyword>
<feature type="compositionally biased region" description="Low complexity" evidence="8">
    <location>
        <begin position="16"/>
        <end position="42"/>
    </location>
</feature>
<feature type="region of interest" description="Disordered" evidence="8">
    <location>
        <begin position="515"/>
        <end position="592"/>
    </location>
</feature>
<dbReference type="Proteomes" id="UP001165283">
    <property type="component" value="Unassembled WGS sequence"/>
</dbReference>
<evidence type="ECO:0000313" key="11">
    <source>
        <dbReference type="Proteomes" id="UP001165283"/>
    </source>
</evidence>
<reference evidence="10" key="1">
    <citation type="submission" date="2021-04" db="EMBL/GenBank/DDBJ databases">
        <title>Pseudonocardia sp. nov., isolated from sandy soil of mangrove forest.</title>
        <authorList>
            <person name="Zan Z."/>
            <person name="Huang R."/>
            <person name="Liu W."/>
        </authorList>
    </citation>
    <scope>NUCLEOTIDE SEQUENCE</scope>
    <source>
        <strain evidence="10">S2-4</strain>
    </source>
</reference>
<feature type="transmembrane region" description="Helical" evidence="9">
    <location>
        <begin position="329"/>
        <end position="354"/>
    </location>
</feature>
<feature type="compositionally biased region" description="Low complexity" evidence="8">
    <location>
        <begin position="530"/>
        <end position="546"/>
    </location>
</feature>
<feature type="compositionally biased region" description="Basic and acidic residues" evidence="8">
    <location>
        <begin position="1"/>
        <end position="15"/>
    </location>
</feature>
<accession>A0ABT0ZYP8</accession>
<feature type="transmembrane region" description="Helical" evidence="9">
    <location>
        <begin position="121"/>
        <end position="138"/>
    </location>
</feature>
<dbReference type="GO" id="GO:0016757">
    <property type="term" value="F:glycosyltransferase activity"/>
    <property type="evidence" value="ECO:0007669"/>
    <property type="project" value="UniProtKB-KW"/>
</dbReference>
<keyword evidence="5 9" id="KW-1133">Transmembrane helix</keyword>
<evidence type="ECO:0000256" key="8">
    <source>
        <dbReference type="SAM" id="MobiDB-lite"/>
    </source>
</evidence>
<name>A0ABT0ZYP8_9PSEU</name>